<sequence length="320" mass="34049">MAASLVSDLTTRGALEERALAVASKMAAPITIDEGEIVIISDDEEVEQVCQKGVGGQVFGGSGGVFRRGVGRGIQRFPRLFSPMLHKVQSWQMDNEAVIRLGEQVELVDGSGFVLRGTVCGETTGDGSVGRAYVSLDVSQPVSGEGTSGCDTPHASGGRGAQAIYRPSGRMVGDQSLPVKVRAPSEHRPEGRVRSGAVRPTSGDSTGVYEAQPSTSQGAGAGWADWEEELLDYDEDLEEPVTSRKRVMVAGEAPGVVPGGHVPEQSHELSAGNLPRGEESLVGFLRKQQGRDNFWAVSRAQASKGMVRGSSKVRWMRQFK</sequence>
<dbReference type="EMBL" id="JANPWB010000011">
    <property type="protein sequence ID" value="KAJ1124602.1"/>
    <property type="molecule type" value="Genomic_DNA"/>
</dbReference>
<evidence type="ECO:0000256" key="1">
    <source>
        <dbReference type="SAM" id="MobiDB-lite"/>
    </source>
</evidence>
<evidence type="ECO:0000313" key="2">
    <source>
        <dbReference type="EMBL" id="KAJ1124602.1"/>
    </source>
</evidence>
<name>A0AAV7P8H9_PLEWA</name>
<reference evidence="2" key="1">
    <citation type="journal article" date="2022" name="bioRxiv">
        <title>Sequencing and chromosome-scale assembly of the giantPleurodeles waltlgenome.</title>
        <authorList>
            <person name="Brown T."/>
            <person name="Elewa A."/>
            <person name="Iarovenko S."/>
            <person name="Subramanian E."/>
            <person name="Araus A.J."/>
            <person name="Petzold A."/>
            <person name="Susuki M."/>
            <person name="Suzuki K.-i.T."/>
            <person name="Hayashi T."/>
            <person name="Toyoda A."/>
            <person name="Oliveira C."/>
            <person name="Osipova E."/>
            <person name="Leigh N.D."/>
            <person name="Simon A."/>
            <person name="Yun M.H."/>
        </authorList>
    </citation>
    <scope>NUCLEOTIDE SEQUENCE</scope>
    <source>
        <strain evidence="2">20211129_DDA</strain>
        <tissue evidence="2">Liver</tissue>
    </source>
</reference>
<organism evidence="2 3">
    <name type="scientific">Pleurodeles waltl</name>
    <name type="common">Iberian ribbed newt</name>
    <dbReference type="NCBI Taxonomy" id="8319"/>
    <lineage>
        <taxon>Eukaryota</taxon>
        <taxon>Metazoa</taxon>
        <taxon>Chordata</taxon>
        <taxon>Craniata</taxon>
        <taxon>Vertebrata</taxon>
        <taxon>Euteleostomi</taxon>
        <taxon>Amphibia</taxon>
        <taxon>Batrachia</taxon>
        <taxon>Caudata</taxon>
        <taxon>Salamandroidea</taxon>
        <taxon>Salamandridae</taxon>
        <taxon>Pleurodelinae</taxon>
        <taxon>Pleurodeles</taxon>
    </lineage>
</organism>
<accession>A0AAV7P8H9</accession>
<dbReference type="AlphaFoldDB" id="A0AAV7P8H9"/>
<dbReference type="Proteomes" id="UP001066276">
    <property type="component" value="Chromosome 7"/>
</dbReference>
<feature type="region of interest" description="Disordered" evidence="1">
    <location>
        <begin position="255"/>
        <end position="274"/>
    </location>
</feature>
<feature type="region of interest" description="Disordered" evidence="1">
    <location>
        <begin position="142"/>
        <end position="221"/>
    </location>
</feature>
<comment type="caution">
    <text evidence="2">The sequence shown here is derived from an EMBL/GenBank/DDBJ whole genome shotgun (WGS) entry which is preliminary data.</text>
</comment>
<gene>
    <name evidence="2" type="ORF">NDU88_003051</name>
</gene>
<proteinExistence type="predicted"/>
<feature type="compositionally biased region" description="Basic and acidic residues" evidence="1">
    <location>
        <begin position="183"/>
        <end position="193"/>
    </location>
</feature>
<evidence type="ECO:0000313" key="3">
    <source>
        <dbReference type="Proteomes" id="UP001066276"/>
    </source>
</evidence>
<protein>
    <submittedName>
        <fullName evidence="2">Uncharacterized protein</fullName>
    </submittedName>
</protein>
<keyword evidence="3" id="KW-1185">Reference proteome</keyword>